<gene>
    <name evidence="1" type="ORF">E2C01_001615</name>
</gene>
<protein>
    <submittedName>
        <fullName evidence="1">Uncharacterized protein</fullName>
    </submittedName>
</protein>
<evidence type="ECO:0000313" key="1">
    <source>
        <dbReference type="EMBL" id="MPC09014.1"/>
    </source>
</evidence>
<dbReference type="AlphaFoldDB" id="A0A5B7CJV7"/>
<name>A0A5B7CJV7_PORTR</name>
<dbReference type="Proteomes" id="UP000324222">
    <property type="component" value="Unassembled WGS sequence"/>
</dbReference>
<dbReference type="EMBL" id="VSRR010000052">
    <property type="protein sequence ID" value="MPC09014.1"/>
    <property type="molecule type" value="Genomic_DNA"/>
</dbReference>
<sequence length="64" mass="7304">MRDNDIGEPFYTTFLNTFYMTDSSMILCASNVEFKTCEVFRLIFTTAQKAARDGPSKMTFSILS</sequence>
<reference evidence="1 2" key="1">
    <citation type="submission" date="2019-05" db="EMBL/GenBank/DDBJ databases">
        <title>Another draft genome of Portunus trituberculatus and its Hox gene families provides insights of decapod evolution.</title>
        <authorList>
            <person name="Jeong J.-H."/>
            <person name="Song I."/>
            <person name="Kim S."/>
            <person name="Choi T."/>
            <person name="Kim D."/>
            <person name="Ryu S."/>
            <person name="Kim W."/>
        </authorList>
    </citation>
    <scope>NUCLEOTIDE SEQUENCE [LARGE SCALE GENOMIC DNA]</scope>
    <source>
        <tissue evidence="1">Muscle</tissue>
    </source>
</reference>
<proteinExistence type="predicted"/>
<evidence type="ECO:0000313" key="2">
    <source>
        <dbReference type="Proteomes" id="UP000324222"/>
    </source>
</evidence>
<comment type="caution">
    <text evidence="1">The sequence shown here is derived from an EMBL/GenBank/DDBJ whole genome shotgun (WGS) entry which is preliminary data.</text>
</comment>
<keyword evidence="2" id="KW-1185">Reference proteome</keyword>
<accession>A0A5B7CJV7</accession>
<organism evidence="1 2">
    <name type="scientific">Portunus trituberculatus</name>
    <name type="common">Swimming crab</name>
    <name type="synonym">Neptunus trituberculatus</name>
    <dbReference type="NCBI Taxonomy" id="210409"/>
    <lineage>
        <taxon>Eukaryota</taxon>
        <taxon>Metazoa</taxon>
        <taxon>Ecdysozoa</taxon>
        <taxon>Arthropoda</taxon>
        <taxon>Crustacea</taxon>
        <taxon>Multicrustacea</taxon>
        <taxon>Malacostraca</taxon>
        <taxon>Eumalacostraca</taxon>
        <taxon>Eucarida</taxon>
        <taxon>Decapoda</taxon>
        <taxon>Pleocyemata</taxon>
        <taxon>Brachyura</taxon>
        <taxon>Eubrachyura</taxon>
        <taxon>Portunoidea</taxon>
        <taxon>Portunidae</taxon>
        <taxon>Portuninae</taxon>
        <taxon>Portunus</taxon>
    </lineage>
</organism>